<feature type="transmembrane region" description="Helical" evidence="7">
    <location>
        <begin position="234"/>
        <end position="253"/>
    </location>
</feature>
<dbReference type="AlphaFoldDB" id="A0A1T4VLY1"/>
<feature type="transmembrane region" description="Helical" evidence="7">
    <location>
        <begin position="193"/>
        <end position="214"/>
    </location>
</feature>
<feature type="domain" description="CstA N-terminal" evidence="8">
    <location>
        <begin position="319"/>
        <end position="433"/>
    </location>
</feature>
<sequence length="481" mass="51946">MPRYMWFIISVIALLVGYFVYGRIVERIFGPNPARSTPAKTKSDGVDYVAMPKWKLWLIQLLNIAGVGPVFGPILGAVYGPTALLWIVFGTIFAGAVHDYFSGMLSVRYGGANVPDVVGYNLGKIAKNGMRVFATILLLLVGVVFATAPAGLLAKLSVGHFDGVMTFGAWLGVIFAYYFLATIIPIDKIIGRIYPIFGALLLIMAIGVTIGLFVEMPENFYSWATFEHNTHPNDLPIFPLVFITIACGALSGFHSTQSPLMARCVENESEGRMVFYGAMVAEGFIGLVWCTVGMTFYPDAQALLSAGGPAVVVNDSCVALLGGFGGLLAILGVVILPVTSGDTAFRAARLTIADVVHLPQIKPMKRLVIAIPVFLIGIALSQIDFNIIWRYFGFSNQTLAGICLWSAAAYLYRKDKFHWICTLPASFITVVSVSYICFEKTMGFGLDISTSNIIGVVVAVICLVSLLKFGKKPVEGAPTDV</sequence>
<keyword evidence="3" id="KW-1003">Cell membrane</keyword>
<evidence type="ECO:0000256" key="6">
    <source>
        <dbReference type="ARBA" id="ARBA00023136"/>
    </source>
</evidence>
<protein>
    <submittedName>
        <fullName evidence="9">Carbon starvation protein CstA</fullName>
    </submittedName>
</protein>
<feature type="transmembrane region" description="Helical" evidence="7">
    <location>
        <begin position="56"/>
        <end position="77"/>
    </location>
</feature>
<feature type="domain" description="CstA N-terminal" evidence="8">
    <location>
        <begin position="169"/>
        <end position="294"/>
    </location>
</feature>
<organism evidence="9 10">
    <name type="scientific">Succinivibrio dextrinosolvens DSM 3072</name>
    <dbReference type="NCBI Taxonomy" id="1123324"/>
    <lineage>
        <taxon>Bacteria</taxon>
        <taxon>Pseudomonadati</taxon>
        <taxon>Pseudomonadota</taxon>
        <taxon>Gammaproteobacteria</taxon>
        <taxon>Aeromonadales</taxon>
        <taxon>Succinivibrionaceae</taxon>
        <taxon>Succinivibrio</taxon>
    </lineage>
</organism>
<gene>
    <name evidence="9" type="ORF">SAMN02745213_01737</name>
</gene>
<feature type="transmembrane region" description="Helical" evidence="7">
    <location>
        <begin position="419"/>
        <end position="436"/>
    </location>
</feature>
<evidence type="ECO:0000313" key="10">
    <source>
        <dbReference type="Proteomes" id="UP000242432"/>
    </source>
</evidence>
<evidence type="ECO:0000256" key="7">
    <source>
        <dbReference type="SAM" id="Phobius"/>
    </source>
</evidence>
<feature type="transmembrane region" description="Helical" evidence="7">
    <location>
        <begin position="394"/>
        <end position="412"/>
    </location>
</feature>
<dbReference type="EMBL" id="FUXX01000032">
    <property type="protein sequence ID" value="SKA65974.1"/>
    <property type="molecule type" value="Genomic_DNA"/>
</dbReference>
<evidence type="ECO:0000313" key="9">
    <source>
        <dbReference type="EMBL" id="SKA65974.1"/>
    </source>
</evidence>
<comment type="subcellular location">
    <subcellularLocation>
        <location evidence="1">Cell membrane</location>
        <topology evidence="1">Multi-pass membrane protein</topology>
    </subcellularLocation>
</comment>
<evidence type="ECO:0000256" key="4">
    <source>
        <dbReference type="ARBA" id="ARBA00022692"/>
    </source>
</evidence>
<dbReference type="PANTHER" id="PTHR30252">
    <property type="entry name" value="INNER MEMBRANE PEPTIDE TRANSPORTER"/>
    <property type="match status" value="1"/>
</dbReference>
<keyword evidence="4 7" id="KW-0812">Transmembrane</keyword>
<evidence type="ECO:0000256" key="1">
    <source>
        <dbReference type="ARBA" id="ARBA00004651"/>
    </source>
</evidence>
<dbReference type="InterPro" id="IPR003706">
    <property type="entry name" value="CstA_N"/>
</dbReference>
<dbReference type="RefSeq" id="WP_078929118.1">
    <property type="nucleotide sequence ID" value="NZ_FUXX01000032.1"/>
</dbReference>
<proteinExistence type="inferred from homology"/>
<dbReference type="Pfam" id="PF02554">
    <property type="entry name" value="CstA"/>
    <property type="match status" value="3"/>
</dbReference>
<feature type="transmembrane region" description="Helical" evidence="7">
    <location>
        <begin position="367"/>
        <end position="388"/>
    </location>
</feature>
<dbReference type="GO" id="GO:0009267">
    <property type="term" value="P:cellular response to starvation"/>
    <property type="evidence" value="ECO:0007669"/>
    <property type="project" value="InterPro"/>
</dbReference>
<dbReference type="InterPro" id="IPR051605">
    <property type="entry name" value="CstA"/>
</dbReference>
<comment type="similarity">
    <text evidence="2">Belongs to the peptide transporter carbon starvation (CstA) (TC 2.A.114) family.</text>
</comment>
<dbReference type="PANTHER" id="PTHR30252:SF4">
    <property type="entry name" value="CARBON STARVATION"/>
    <property type="match status" value="1"/>
</dbReference>
<feature type="transmembrane region" description="Helical" evidence="7">
    <location>
        <begin position="83"/>
        <end position="101"/>
    </location>
</feature>
<feature type="domain" description="CstA N-terminal" evidence="8">
    <location>
        <begin position="7"/>
        <end position="167"/>
    </location>
</feature>
<evidence type="ECO:0000259" key="8">
    <source>
        <dbReference type="Pfam" id="PF02554"/>
    </source>
</evidence>
<feature type="transmembrane region" description="Helical" evidence="7">
    <location>
        <begin position="132"/>
        <end position="152"/>
    </location>
</feature>
<feature type="transmembrane region" description="Helical" evidence="7">
    <location>
        <begin position="448"/>
        <end position="467"/>
    </location>
</feature>
<dbReference type="STRING" id="83771.SAMN02910357_00372"/>
<keyword evidence="10" id="KW-1185">Reference proteome</keyword>
<accession>A0A1T4VLY1</accession>
<feature type="transmembrane region" description="Helical" evidence="7">
    <location>
        <begin position="6"/>
        <end position="25"/>
    </location>
</feature>
<feature type="transmembrane region" description="Helical" evidence="7">
    <location>
        <begin position="164"/>
        <end position="186"/>
    </location>
</feature>
<reference evidence="10" key="1">
    <citation type="submission" date="2017-02" db="EMBL/GenBank/DDBJ databases">
        <authorList>
            <person name="Varghese N."/>
            <person name="Submissions S."/>
        </authorList>
    </citation>
    <scope>NUCLEOTIDE SEQUENCE [LARGE SCALE GENOMIC DNA]</scope>
    <source>
        <strain evidence="10">DSM 3072</strain>
    </source>
</reference>
<evidence type="ECO:0000256" key="2">
    <source>
        <dbReference type="ARBA" id="ARBA00007755"/>
    </source>
</evidence>
<keyword evidence="6 7" id="KW-0472">Membrane</keyword>
<name>A0A1T4VLY1_9GAMM</name>
<dbReference type="Proteomes" id="UP000242432">
    <property type="component" value="Unassembled WGS sequence"/>
</dbReference>
<feature type="transmembrane region" description="Helical" evidence="7">
    <location>
        <begin position="274"/>
        <end position="298"/>
    </location>
</feature>
<evidence type="ECO:0000256" key="5">
    <source>
        <dbReference type="ARBA" id="ARBA00022989"/>
    </source>
</evidence>
<evidence type="ECO:0000256" key="3">
    <source>
        <dbReference type="ARBA" id="ARBA00022475"/>
    </source>
</evidence>
<keyword evidence="5 7" id="KW-1133">Transmembrane helix</keyword>
<dbReference type="GO" id="GO:0005886">
    <property type="term" value="C:plasma membrane"/>
    <property type="evidence" value="ECO:0007669"/>
    <property type="project" value="UniProtKB-SubCell"/>
</dbReference>
<feature type="transmembrane region" description="Helical" evidence="7">
    <location>
        <begin position="318"/>
        <end position="339"/>
    </location>
</feature>